<dbReference type="PANTHER" id="PTHR47338:SF20">
    <property type="entry name" value="ZN(II)2CYS6 TRANSCRIPTION FACTOR (EUROFUNG)"/>
    <property type="match status" value="1"/>
</dbReference>
<evidence type="ECO:0000259" key="7">
    <source>
        <dbReference type="PROSITE" id="PS50048"/>
    </source>
</evidence>
<evidence type="ECO:0000313" key="9">
    <source>
        <dbReference type="Proteomes" id="UP000053732"/>
    </source>
</evidence>
<gene>
    <name evidence="8" type="ORF">PCAMFM013_S020g000146</name>
</gene>
<dbReference type="PROSITE" id="PS50048">
    <property type="entry name" value="ZN2_CY6_FUNGAL_2"/>
    <property type="match status" value="1"/>
</dbReference>
<evidence type="ECO:0000256" key="2">
    <source>
        <dbReference type="ARBA" id="ARBA00022723"/>
    </source>
</evidence>
<dbReference type="GO" id="GO:0000981">
    <property type="term" value="F:DNA-binding transcription factor activity, RNA polymerase II-specific"/>
    <property type="evidence" value="ECO:0007669"/>
    <property type="project" value="InterPro"/>
</dbReference>
<proteinExistence type="predicted"/>
<name>A0A0G4PKR0_PENC3</name>
<evidence type="ECO:0000256" key="5">
    <source>
        <dbReference type="ARBA" id="ARBA00023163"/>
    </source>
</evidence>
<dbReference type="GO" id="GO:0006351">
    <property type="term" value="P:DNA-templated transcription"/>
    <property type="evidence" value="ECO:0007669"/>
    <property type="project" value="InterPro"/>
</dbReference>
<dbReference type="PROSITE" id="PS00463">
    <property type="entry name" value="ZN2_CY6_FUNGAL_1"/>
    <property type="match status" value="1"/>
</dbReference>
<organism evidence="8 9">
    <name type="scientific">Penicillium camemberti (strain FM 013)</name>
    <dbReference type="NCBI Taxonomy" id="1429867"/>
    <lineage>
        <taxon>Eukaryota</taxon>
        <taxon>Fungi</taxon>
        <taxon>Dikarya</taxon>
        <taxon>Ascomycota</taxon>
        <taxon>Pezizomycotina</taxon>
        <taxon>Eurotiomycetes</taxon>
        <taxon>Eurotiomycetidae</taxon>
        <taxon>Eurotiales</taxon>
        <taxon>Aspergillaceae</taxon>
        <taxon>Penicillium</taxon>
    </lineage>
</organism>
<dbReference type="Pfam" id="PF04082">
    <property type="entry name" value="Fungal_trans"/>
    <property type="match status" value="1"/>
</dbReference>
<keyword evidence="2" id="KW-0479">Metal-binding</keyword>
<dbReference type="CDD" id="cd00067">
    <property type="entry name" value="GAL4"/>
    <property type="match status" value="1"/>
</dbReference>
<evidence type="ECO:0000256" key="6">
    <source>
        <dbReference type="ARBA" id="ARBA00023242"/>
    </source>
</evidence>
<evidence type="ECO:0000256" key="3">
    <source>
        <dbReference type="ARBA" id="ARBA00023015"/>
    </source>
</evidence>
<dbReference type="EMBL" id="HG793153">
    <property type="protein sequence ID" value="CRL26987.1"/>
    <property type="molecule type" value="Genomic_DNA"/>
</dbReference>
<sequence>MASTRVSNLVCVKCKLRKRKCDKERPHCGYCTRKKLNCQYPSVDTKHLTVRPFSAVPSPVIRSSMLLSDTLSDVLRYEPTNLNSTLYLQIIRIIRLTDQCVDDISMRYFRGIHTFIPIISPCRFHQEVIHSSTSPSATFSLLLLSMCLITYHPGLAKSSSAIDHATLYLTTKSLYTQIQSSFSPSLHLIQAGIIIASYEYATKKINDAFASIAVCARMGYAARLHLINSVEGLDPMEYLQAEEELSTWWGIVITERTIFCEVDTVHQPLIARCPDEDPRLPKTMGQKWNSARSPEALTTEGNTLGPSFVESDGYTSVTHAAWLLDKVFKSLEEQDIDSRLVQLDRLDHALQTSLALTMEQSQGRWGIFCTANAIMIRALYIIHRHVIELTEEMTPSQEKPPDQWRDTSYIALETITQMTQDIATTQNDMSLEEMEALPPSRAFVLRAALRYLDDLGVKCNRWDAARDQLKESLWMFDERWNVNPE</sequence>
<keyword evidence="6" id="KW-0539">Nucleus</keyword>
<dbReference type="SUPFAM" id="SSF57701">
    <property type="entry name" value="Zn2/Cys6 DNA-binding domain"/>
    <property type="match status" value="1"/>
</dbReference>
<keyword evidence="3" id="KW-0805">Transcription regulation</keyword>
<evidence type="ECO:0000313" key="8">
    <source>
        <dbReference type="EMBL" id="CRL26987.1"/>
    </source>
</evidence>
<keyword evidence="9" id="KW-1185">Reference proteome</keyword>
<reference evidence="8 9" key="1">
    <citation type="journal article" date="2014" name="Nat. Commun.">
        <title>Multiple recent horizontal transfers of a large genomic region in cheese making fungi.</title>
        <authorList>
            <person name="Cheeseman K."/>
            <person name="Ropars J."/>
            <person name="Renault P."/>
            <person name="Dupont J."/>
            <person name="Gouzy J."/>
            <person name="Branca A."/>
            <person name="Abraham A.L."/>
            <person name="Ceppi M."/>
            <person name="Conseiller E."/>
            <person name="Debuchy R."/>
            <person name="Malagnac F."/>
            <person name="Goarin A."/>
            <person name="Silar P."/>
            <person name="Lacoste S."/>
            <person name="Sallet E."/>
            <person name="Bensimon A."/>
            <person name="Giraud T."/>
            <person name="Brygoo Y."/>
        </authorList>
    </citation>
    <scope>NUCLEOTIDE SEQUENCE [LARGE SCALE GENOMIC DNA]</scope>
    <source>
        <strain evidence="9">FM 013</strain>
    </source>
</reference>
<comment type="subcellular location">
    <subcellularLocation>
        <location evidence="1">Nucleus</location>
    </subcellularLocation>
</comment>
<dbReference type="CDD" id="cd12148">
    <property type="entry name" value="fungal_TF_MHR"/>
    <property type="match status" value="1"/>
</dbReference>
<dbReference type="AlphaFoldDB" id="A0A0G4PKR0"/>
<accession>A0A0G4PKR0</accession>
<dbReference type="InterPro" id="IPR050815">
    <property type="entry name" value="TF_fung"/>
</dbReference>
<protein>
    <submittedName>
        <fullName evidence="8">Fungal transcriptional regulatory protein, N-terminal</fullName>
    </submittedName>
</protein>
<dbReference type="Gene3D" id="4.10.240.10">
    <property type="entry name" value="Zn(2)-C6 fungal-type DNA-binding domain"/>
    <property type="match status" value="1"/>
</dbReference>
<dbReference type="GO" id="GO:0008270">
    <property type="term" value="F:zinc ion binding"/>
    <property type="evidence" value="ECO:0007669"/>
    <property type="project" value="InterPro"/>
</dbReference>
<dbReference type="SMART" id="SM00066">
    <property type="entry name" value="GAL4"/>
    <property type="match status" value="1"/>
</dbReference>
<keyword evidence="5" id="KW-0804">Transcription</keyword>
<dbReference type="InterPro" id="IPR001138">
    <property type="entry name" value="Zn2Cys6_DnaBD"/>
</dbReference>
<evidence type="ECO:0000256" key="1">
    <source>
        <dbReference type="ARBA" id="ARBA00004123"/>
    </source>
</evidence>
<dbReference type="Proteomes" id="UP000053732">
    <property type="component" value="Unassembled WGS sequence"/>
</dbReference>
<dbReference type="PANTHER" id="PTHR47338">
    <property type="entry name" value="ZN(II)2CYS6 TRANSCRIPTION FACTOR (EUROFUNG)-RELATED"/>
    <property type="match status" value="1"/>
</dbReference>
<dbReference type="InterPro" id="IPR007219">
    <property type="entry name" value="XnlR_reg_dom"/>
</dbReference>
<evidence type="ECO:0000256" key="4">
    <source>
        <dbReference type="ARBA" id="ARBA00023125"/>
    </source>
</evidence>
<keyword evidence="4" id="KW-0238">DNA-binding</keyword>
<feature type="domain" description="Zn(2)-C6 fungal-type" evidence="7">
    <location>
        <begin position="10"/>
        <end position="40"/>
    </location>
</feature>
<dbReference type="GO" id="GO:0003677">
    <property type="term" value="F:DNA binding"/>
    <property type="evidence" value="ECO:0007669"/>
    <property type="project" value="UniProtKB-KW"/>
</dbReference>
<dbReference type="InterPro" id="IPR036864">
    <property type="entry name" value="Zn2-C6_fun-type_DNA-bd_sf"/>
</dbReference>
<dbReference type="Pfam" id="PF00172">
    <property type="entry name" value="Zn_clus"/>
    <property type="match status" value="1"/>
</dbReference>
<dbReference type="GO" id="GO:0005634">
    <property type="term" value="C:nucleus"/>
    <property type="evidence" value="ECO:0007669"/>
    <property type="project" value="UniProtKB-SubCell"/>
</dbReference>